<gene>
    <name evidence="1" type="ORF">INT43_008225</name>
</gene>
<name>A0A8H7U7N8_MORIS</name>
<dbReference type="AlphaFoldDB" id="A0A8H7U7N8"/>
<evidence type="ECO:0000313" key="1">
    <source>
        <dbReference type="EMBL" id="KAG2171845.1"/>
    </source>
</evidence>
<sequence>MAVPTHTGGKLSLPLLALTCKKKDRKAVTTTVDPTSVTVTGNMAVTNLITDTDVMENMGMHRINLNQYNRWFRPSWHPFCSGLVLNNSK</sequence>
<organism evidence="1 2">
    <name type="scientific">Mortierella isabellina</name>
    <name type="common">Filamentous fungus</name>
    <name type="synonym">Umbelopsis isabellina</name>
    <dbReference type="NCBI Taxonomy" id="91625"/>
    <lineage>
        <taxon>Eukaryota</taxon>
        <taxon>Fungi</taxon>
        <taxon>Fungi incertae sedis</taxon>
        <taxon>Mucoromycota</taxon>
        <taxon>Mucoromycotina</taxon>
        <taxon>Umbelopsidomycetes</taxon>
        <taxon>Umbelopsidales</taxon>
        <taxon>Umbelopsidaceae</taxon>
        <taxon>Umbelopsis</taxon>
    </lineage>
</organism>
<proteinExistence type="predicted"/>
<accession>A0A8H7U7N8</accession>
<evidence type="ECO:0000313" key="2">
    <source>
        <dbReference type="Proteomes" id="UP000654370"/>
    </source>
</evidence>
<dbReference type="EMBL" id="JAEPQZ010000019">
    <property type="protein sequence ID" value="KAG2171845.1"/>
    <property type="molecule type" value="Genomic_DNA"/>
</dbReference>
<keyword evidence="2" id="KW-1185">Reference proteome</keyword>
<comment type="caution">
    <text evidence="1">The sequence shown here is derived from an EMBL/GenBank/DDBJ whole genome shotgun (WGS) entry which is preliminary data.</text>
</comment>
<dbReference type="Proteomes" id="UP000654370">
    <property type="component" value="Unassembled WGS sequence"/>
</dbReference>
<protein>
    <submittedName>
        <fullName evidence="1">Uncharacterized protein</fullName>
    </submittedName>
</protein>
<reference evidence="1" key="1">
    <citation type="submission" date="2020-12" db="EMBL/GenBank/DDBJ databases">
        <title>Metabolic potential, ecology and presence of endohyphal bacteria is reflected in genomic diversity of Mucoromycotina.</title>
        <authorList>
            <person name="Muszewska A."/>
            <person name="Okrasinska A."/>
            <person name="Steczkiewicz K."/>
            <person name="Drgas O."/>
            <person name="Orlowska M."/>
            <person name="Perlinska-Lenart U."/>
            <person name="Aleksandrzak-Piekarczyk T."/>
            <person name="Szatraj K."/>
            <person name="Zielenkiewicz U."/>
            <person name="Pilsyk S."/>
            <person name="Malc E."/>
            <person name="Mieczkowski P."/>
            <person name="Kruszewska J.S."/>
            <person name="Biernat P."/>
            <person name="Pawlowska J."/>
        </authorList>
    </citation>
    <scope>NUCLEOTIDE SEQUENCE</scope>
    <source>
        <strain evidence="1">WA0000067209</strain>
    </source>
</reference>